<evidence type="ECO:0000313" key="2">
    <source>
        <dbReference type="EMBL" id="KAK3017519.1"/>
    </source>
</evidence>
<organism evidence="2 3">
    <name type="scientific">Escallonia herrerae</name>
    <dbReference type="NCBI Taxonomy" id="1293975"/>
    <lineage>
        <taxon>Eukaryota</taxon>
        <taxon>Viridiplantae</taxon>
        <taxon>Streptophyta</taxon>
        <taxon>Embryophyta</taxon>
        <taxon>Tracheophyta</taxon>
        <taxon>Spermatophyta</taxon>
        <taxon>Magnoliopsida</taxon>
        <taxon>eudicotyledons</taxon>
        <taxon>Gunneridae</taxon>
        <taxon>Pentapetalae</taxon>
        <taxon>asterids</taxon>
        <taxon>campanulids</taxon>
        <taxon>Escalloniales</taxon>
        <taxon>Escalloniaceae</taxon>
        <taxon>Escallonia</taxon>
    </lineage>
</organism>
<name>A0AA89AUM9_9ASTE</name>
<reference evidence="2" key="1">
    <citation type="submission" date="2022-12" db="EMBL/GenBank/DDBJ databases">
        <title>Draft genome assemblies for two species of Escallonia (Escalloniales).</title>
        <authorList>
            <person name="Chanderbali A."/>
            <person name="Dervinis C."/>
            <person name="Anghel I."/>
            <person name="Soltis D."/>
            <person name="Soltis P."/>
            <person name="Zapata F."/>
        </authorList>
    </citation>
    <scope>NUCLEOTIDE SEQUENCE</scope>
    <source>
        <strain evidence="2">UCBG64.0493</strain>
        <tissue evidence="2">Leaf</tissue>
    </source>
</reference>
<sequence length="187" mass="20318">MKGQSSYVPPSYLLLDQSDPETDTAPSNEDIPVQRSASDDPAQWALRTKYNLQEVDALLIHADLDRVGEVVSEDLPFLHDLIVDPGEGVGEAIVAVLPGSCGVGAVPMVGVVISASNRQKGRRLVVSQRPFVLAIGDFQSHFFCHLCATCQEYREIRERSGDCDPPDLSLVEVTAPPVRTMESASKE</sequence>
<proteinExistence type="predicted"/>
<dbReference type="EMBL" id="JAVXUP010000997">
    <property type="protein sequence ID" value="KAK3017519.1"/>
    <property type="molecule type" value="Genomic_DNA"/>
</dbReference>
<dbReference type="AlphaFoldDB" id="A0AA89AUM9"/>
<keyword evidence="3" id="KW-1185">Reference proteome</keyword>
<evidence type="ECO:0000313" key="3">
    <source>
        <dbReference type="Proteomes" id="UP001188597"/>
    </source>
</evidence>
<feature type="region of interest" description="Disordered" evidence="1">
    <location>
        <begin position="1"/>
        <end position="39"/>
    </location>
</feature>
<dbReference type="Proteomes" id="UP001188597">
    <property type="component" value="Unassembled WGS sequence"/>
</dbReference>
<gene>
    <name evidence="2" type="ORF">RJ639_007456</name>
</gene>
<protein>
    <submittedName>
        <fullName evidence="2">Uncharacterized protein</fullName>
    </submittedName>
</protein>
<comment type="caution">
    <text evidence="2">The sequence shown here is derived from an EMBL/GenBank/DDBJ whole genome shotgun (WGS) entry which is preliminary data.</text>
</comment>
<evidence type="ECO:0000256" key="1">
    <source>
        <dbReference type="SAM" id="MobiDB-lite"/>
    </source>
</evidence>
<accession>A0AA89AUM9</accession>